<dbReference type="PANTHER" id="PTHR12814:SF2">
    <property type="entry name" value="RNA-BINDING PROTEIN NOB1"/>
    <property type="match status" value="1"/>
</dbReference>
<feature type="compositionally biased region" description="Basic and acidic residues" evidence="9">
    <location>
        <begin position="408"/>
        <end position="420"/>
    </location>
</feature>
<feature type="binding site" evidence="8">
    <location>
        <position position="338"/>
    </location>
    <ligand>
        <name>Zn(2+)</name>
        <dbReference type="ChEBI" id="CHEBI:29105"/>
    </ligand>
</feature>
<comment type="caution">
    <text evidence="12">The sequence shown here is derived from an EMBL/GenBank/DDBJ whole genome shotgun (WGS) entry which is preliminary data.</text>
</comment>
<dbReference type="InterPro" id="IPR039907">
    <property type="entry name" value="NOB1"/>
</dbReference>
<dbReference type="PIRSF" id="PIRSF037125">
    <property type="entry name" value="D-site_20S_pre-rRNA_nuclease"/>
    <property type="match status" value="1"/>
</dbReference>
<evidence type="ECO:0000313" key="12">
    <source>
        <dbReference type="EMBL" id="PUU81232.1"/>
    </source>
</evidence>
<proteinExistence type="inferred from homology"/>
<dbReference type="GO" id="GO:0030688">
    <property type="term" value="C:preribosome, small subunit precursor"/>
    <property type="evidence" value="ECO:0007669"/>
    <property type="project" value="TreeGrafter"/>
</dbReference>
<dbReference type="STRING" id="42251.A0A2T7A0F8"/>
<evidence type="ECO:0000256" key="7">
    <source>
        <dbReference type="PIRNR" id="PIRNR037125"/>
    </source>
</evidence>
<dbReference type="GO" id="GO:0005730">
    <property type="term" value="C:nucleolus"/>
    <property type="evidence" value="ECO:0007669"/>
    <property type="project" value="UniProtKB-SubCell"/>
</dbReference>
<dbReference type="Pfam" id="PF17146">
    <property type="entry name" value="PIN_6"/>
    <property type="match status" value="1"/>
</dbReference>
<evidence type="ECO:0000256" key="2">
    <source>
        <dbReference type="ARBA" id="ARBA00022722"/>
    </source>
</evidence>
<feature type="binding site" evidence="8">
    <location>
        <position position="323"/>
    </location>
    <ligand>
        <name>Zn(2+)</name>
        <dbReference type="ChEBI" id="CHEBI:29105"/>
    </ligand>
</feature>
<dbReference type="EMBL" id="NESQ01000048">
    <property type="protein sequence ID" value="PUU81232.1"/>
    <property type="molecule type" value="Genomic_DNA"/>
</dbReference>
<keyword evidence="5 7" id="KW-0862">Zinc</keyword>
<keyword evidence="2" id="KW-0540">Nuclease</keyword>
<dbReference type="OrthoDB" id="446759at2759"/>
<gene>
    <name evidence="12" type="ORF">B9Z19DRAFT_972282</name>
</gene>
<dbReference type="InterPro" id="IPR017117">
    <property type="entry name" value="Nob1_euk"/>
</dbReference>
<dbReference type="Proteomes" id="UP000244722">
    <property type="component" value="Unassembled WGS sequence"/>
</dbReference>
<keyword evidence="3 7" id="KW-0479">Metal-binding</keyword>
<feature type="domain" description="Ribonuclease PIN" evidence="11">
    <location>
        <begin position="12"/>
        <end position="102"/>
    </location>
</feature>
<dbReference type="GO" id="GO:0016787">
    <property type="term" value="F:hydrolase activity"/>
    <property type="evidence" value="ECO:0007669"/>
    <property type="project" value="UniProtKB-KW"/>
</dbReference>
<name>A0A2T7A0F8_TUBBO</name>
<dbReference type="FunFam" id="3.40.50.1010:FF:000020">
    <property type="entry name" value="20S-pre-rRNA D-site endonuclease NOB1"/>
    <property type="match status" value="1"/>
</dbReference>
<dbReference type="SUPFAM" id="SSF144206">
    <property type="entry name" value="NOB1 zinc finger-like"/>
    <property type="match status" value="1"/>
</dbReference>
<comment type="similarity">
    <text evidence="1 7">Belongs to the NOB1 family.</text>
</comment>
<sequence>MLTEDQVPIDALIIDAGPLIRNDFTTSILSRVGKLYSTPAVIVEIRDAATRSRLETTWLPLLTLRAPKLESIKVVGDFAKKTGDFSVLSVTDLQLLALTYELEVELNGGNWRLKSVPGQKKVNGPVPKAMRENGEEKEEKEESGKDGDEKTEDGGDAETAVLEDTPAAPIEDCLSQKLGQTHISTNQTPITSTEPSGSTEEALSLPPEPTMNEDPNPTPGTNPTGNAPTPAFSSPAPSSTSTSEDSDSEGWITPSNLHKHQPKSTPSFPSSSTNSIKAFWPIRAALATTDFALQSVALQMNLHLLSTKTLQRIHTIRSHILRCHACFKLTRDMAKQFCPVCGGPTLQRVSCSTDSKGTFKIYLKRNYQWNNRGNVFSLPKPMHGSANGKGDREVLILREDQKEYEREVVKGERRKERDLLDPDYLPGILTGERRDAGGRPRIGYGRRNPNVARKGGKKK</sequence>
<dbReference type="Gene3D" id="3.40.50.1010">
    <property type="entry name" value="5'-nuclease"/>
    <property type="match status" value="1"/>
</dbReference>
<dbReference type="Pfam" id="PF08772">
    <property type="entry name" value="Zn_ribbon_NOB1"/>
    <property type="match status" value="1"/>
</dbReference>
<dbReference type="GO" id="GO:0030490">
    <property type="term" value="P:maturation of SSU-rRNA"/>
    <property type="evidence" value="ECO:0007669"/>
    <property type="project" value="TreeGrafter"/>
</dbReference>
<dbReference type="GO" id="GO:0046872">
    <property type="term" value="F:metal ion binding"/>
    <property type="evidence" value="ECO:0007669"/>
    <property type="project" value="UniProtKB-UniRule"/>
</dbReference>
<dbReference type="InterPro" id="IPR033411">
    <property type="entry name" value="Ribonuclease_PIN"/>
</dbReference>
<evidence type="ECO:0000256" key="8">
    <source>
        <dbReference type="PIRSR" id="PIRSR037125-1"/>
    </source>
</evidence>
<dbReference type="GO" id="GO:0004521">
    <property type="term" value="F:RNA endonuclease activity"/>
    <property type="evidence" value="ECO:0007669"/>
    <property type="project" value="UniProtKB-UniRule"/>
</dbReference>
<evidence type="ECO:0000256" key="1">
    <source>
        <dbReference type="ARBA" id="ARBA00005858"/>
    </source>
</evidence>
<dbReference type="Gene3D" id="6.20.210.10">
    <property type="entry name" value="Nin one binding (NOB1), Zn-ribbon-like"/>
    <property type="match status" value="1"/>
</dbReference>
<accession>A0A2T7A0F8</accession>
<feature type="region of interest" description="Disordered" evidence="9">
    <location>
        <begin position="179"/>
        <end position="272"/>
    </location>
</feature>
<feature type="compositionally biased region" description="Low complexity" evidence="9">
    <location>
        <begin position="219"/>
        <end position="243"/>
    </location>
</feature>
<reference evidence="12 13" key="1">
    <citation type="submission" date="2017-04" db="EMBL/GenBank/DDBJ databases">
        <title>Draft genome sequence of Tuber borchii Vittad., a whitish edible truffle.</title>
        <authorList>
            <consortium name="DOE Joint Genome Institute"/>
            <person name="Murat C."/>
            <person name="Kuo A."/>
            <person name="Barry K.W."/>
            <person name="Clum A."/>
            <person name="Dockter R.B."/>
            <person name="Fauchery L."/>
            <person name="Iotti M."/>
            <person name="Kohler A."/>
            <person name="Labutti K."/>
            <person name="Lindquist E.A."/>
            <person name="Lipzen A."/>
            <person name="Ohm R.A."/>
            <person name="Wang M."/>
            <person name="Grigoriev I.V."/>
            <person name="Zambonelli A."/>
            <person name="Martin F.M."/>
        </authorList>
    </citation>
    <scope>NUCLEOTIDE SEQUENCE [LARGE SCALE GENOMIC DNA]</scope>
    <source>
        <strain evidence="12 13">Tbo3840</strain>
    </source>
</reference>
<feature type="binding site" evidence="8">
    <location>
        <position position="326"/>
    </location>
    <ligand>
        <name>Zn(2+)</name>
        <dbReference type="ChEBI" id="CHEBI:29105"/>
    </ligand>
</feature>
<feature type="binding site" evidence="8">
    <location>
        <position position="341"/>
    </location>
    <ligand>
        <name>Zn(2+)</name>
        <dbReference type="ChEBI" id="CHEBI:29105"/>
    </ligand>
</feature>
<dbReference type="InterPro" id="IPR036283">
    <property type="entry name" value="NOB1_Zf-like_sf"/>
</dbReference>
<keyword evidence="13" id="KW-1185">Reference proteome</keyword>
<comment type="function">
    <text evidence="7">Required for the synthesis of 40S ribosome subunits. Has a role in processing 20S pre-rRNA into the mature 18S rRNA, where it is required for cleavage at the 3' end of the mature 18S rRNA (D-site). Accompanies the 20S pre-rRNA from the nucleus to the cytoplasm.</text>
</comment>
<dbReference type="PANTHER" id="PTHR12814">
    <property type="entry name" value="RNA-BINDING PROTEIN NOB1"/>
    <property type="match status" value="1"/>
</dbReference>
<evidence type="ECO:0000256" key="9">
    <source>
        <dbReference type="SAM" id="MobiDB-lite"/>
    </source>
</evidence>
<keyword evidence="4" id="KW-0378">Hydrolase</keyword>
<comment type="subcellular location">
    <subcellularLocation>
        <location evidence="7">Nucleus</location>
        <location evidence="7">Nucleolus</location>
    </subcellularLocation>
</comment>
<evidence type="ECO:0000313" key="13">
    <source>
        <dbReference type="Proteomes" id="UP000244722"/>
    </source>
</evidence>
<evidence type="ECO:0000256" key="5">
    <source>
        <dbReference type="ARBA" id="ARBA00022833"/>
    </source>
</evidence>
<feature type="region of interest" description="Disordered" evidence="9">
    <location>
        <begin position="113"/>
        <end position="155"/>
    </location>
</feature>
<evidence type="ECO:0000256" key="6">
    <source>
        <dbReference type="ARBA" id="ARBA00023242"/>
    </source>
</evidence>
<evidence type="ECO:0000256" key="3">
    <source>
        <dbReference type="ARBA" id="ARBA00022723"/>
    </source>
</evidence>
<feature type="compositionally biased region" description="Polar residues" evidence="9">
    <location>
        <begin position="179"/>
        <end position="201"/>
    </location>
</feature>
<protein>
    <recommendedName>
        <fullName evidence="7">20S-pre-rRNA D-site endonuclease NOB1</fullName>
    </recommendedName>
</protein>
<dbReference type="CDD" id="cd09876">
    <property type="entry name" value="PIN_Nob1-like"/>
    <property type="match status" value="1"/>
</dbReference>
<evidence type="ECO:0000259" key="11">
    <source>
        <dbReference type="Pfam" id="PF17146"/>
    </source>
</evidence>
<dbReference type="InterPro" id="IPR014881">
    <property type="entry name" value="NOB1_Zn-bd"/>
</dbReference>
<keyword evidence="6 7" id="KW-0539">Nucleus</keyword>
<evidence type="ECO:0000259" key="10">
    <source>
        <dbReference type="Pfam" id="PF08772"/>
    </source>
</evidence>
<dbReference type="GO" id="GO:0005737">
    <property type="term" value="C:cytoplasm"/>
    <property type="evidence" value="ECO:0007669"/>
    <property type="project" value="UniProtKB-ARBA"/>
</dbReference>
<organism evidence="12 13">
    <name type="scientific">Tuber borchii</name>
    <name type="common">White truffle</name>
    <dbReference type="NCBI Taxonomy" id="42251"/>
    <lineage>
        <taxon>Eukaryota</taxon>
        <taxon>Fungi</taxon>
        <taxon>Dikarya</taxon>
        <taxon>Ascomycota</taxon>
        <taxon>Pezizomycotina</taxon>
        <taxon>Pezizomycetes</taxon>
        <taxon>Pezizales</taxon>
        <taxon>Tuberaceae</taxon>
        <taxon>Tuber</taxon>
    </lineage>
</organism>
<evidence type="ECO:0000256" key="4">
    <source>
        <dbReference type="ARBA" id="ARBA00022801"/>
    </source>
</evidence>
<dbReference type="AlphaFoldDB" id="A0A2T7A0F8"/>
<feature type="domain" description="Nin one binding (NOB1) Zn-ribbon-like" evidence="10">
    <location>
        <begin position="313"/>
        <end position="384"/>
    </location>
</feature>
<feature type="region of interest" description="Disordered" evidence="9">
    <location>
        <begin position="408"/>
        <end position="459"/>
    </location>
</feature>